<sequence length="337" mass="38581">MHLQLGHVSTILVSTPETAKQVMKTQDIVFASRFQPLAAKIISYDSANIGFLPYGDYWRQMRLARFLASHAGSPVNLTQLLHSTMLTEAAWLQHITGLESKLEKLHHEIDRLLDEIIDDHIVVDNNTTSMHEDLVDVLLRVQNDEKYEITRKNIKAVILDMFSAGTDTSATTVDWTMAEMLTNPSVLEKAQEEVRRVFGEKGYVDESKFDQLKYLKAVIKETLRLHPPAPLLLPRLSREKCEIDECFKAERFLDSSIDFNGNKFEYIPFGAGRRMCPGMSFGLANVEHPLALFQYHFDWKLPNGMKHQELDMSQLYLGVTVRRQLDMHVIPIITNPV</sequence>
<evidence type="ECO:0000256" key="3">
    <source>
        <dbReference type="ARBA" id="ARBA00010617"/>
    </source>
</evidence>
<keyword evidence="8 12" id="KW-0560">Oxidoreductase</keyword>
<organism evidence="13">
    <name type="scientific">Solanum lycopersicum</name>
    <name type="common">Tomato</name>
    <name type="synonym">Lycopersicon esculentum</name>
    <dbReference type="NCBI Taxonomy" id="4081"/>
    <lineage>
        <taxon>Eukaryota</taxon>
        <taxon>Viridiplantae</taxon>
        <taxon>Streptophyta</taxon>
        <taxon>Embryophyta</taxon>
        <taxon>Tracheophyta</taxon>
        <taxon>Spermatophyta</taxon>
        <taxon>Magnoliopsida</taxon>
        <taxon>eudicotyledons</taxon>
        <taxon>Gunneridae</taxon>
        <taxon>Pentapetalae</taxon>
        <taxon>asterids</taxon>
        <taxon>lamiids</taxon>
        <taxon>Solanales</taxon>
        <taxon>Solanaceae</taxon>
        <taxon>Solanoideae</taxon>
        <taxon>Solaneae</taxon>
        <taxon>Solanum</taxon>
        <taxon>Solanum subgen. Lycopersicon</taxon>
    </lineage>
</organism>
<evidence type="ECO:0000256" key="5">
    <source>
        <dbReference type="ARBA" id="ARBA00022692"/>
    </source>
</evidence>
<keyword evidence="10 12" id="KW-0503">Monooxygenase</keyword>
<evidence type="ECO:0000313" key="14">
    <source>
        <dbReference type="Proteomes" id="UP000004994"/>
    </source>
</evidence>
<keyword evidence="14" id="KW-1185">Reference proteome</keyword>
<keyword evidence="6 12" id="KW-0479">Metal-binding</keyword>
<name>A0A3Q7HSZ6_SOLLC</name>
<comment type="cofactor">
    <cofactor evidence="1">
        <name>heme</name>
        <dbReference type="ChEBI" id="CHEBI:30413"/>
    </cofactor>
</comment>
<dbReference type="InterPro" id="IPR001128">
    <property type="entry name" value="Cyt_P450"/>
</dbReference>
<dbReference type="SUPFAM" id="SSF48264">
    <property type="entry name" value="Cytochrome P450"/>
    <property type="match status" value="1"/>
</dbReference>
<keyword evidence="5" id="KW-0812">Transmembrane</keyword>
<evidence type="ECO:0000256" key="9">
    <source>
        <dbReference type="ARBA" id="ARBA00023004"/>
    </source>
</evidence>
<evidence type="ECO:0000256" key="12">
    <source>
        <dbReference type="RuleBase" id="RU000461"/>
    </source>
</evidence>
<dbReference type="Gene3D" id="1.10.630.10">
    <property type="entry name" value="Cytochrome P450"/>
    <property type="match status" value="2"/>
</dbReference>
<keyword evidence="11" id="KW-0472">Membrane</keyword>
<dbReference type="AlphaFoldDB" id="A0A3Q7HSZ6"/>
<reference evidence="13" key="2">
    <citation type="submission" date="2019-01" db="UniProtKB">
        <authorList>
            <consortium name="EnsemblPlants"/>
        </authorList>
    </citation>
    <scope>IDENTIFICATION</scope>
    <source>
        <strain evidence="13">cv. Heinz 1706</strain>
    </source>
</reference>
<evidence type="ECO:0000256" key="11">
    <source>
        <dbReference type="ARBA" id="ARBA00023136"/>
    </source>
</evidence>
<reference evidence="13" key="1">
    <citation type="journal article" date="2012" name="Nature">
        <title>The tomato genome sequence provides insights into fleshy fruit evolution.</title>
        <authorList>
            <consortium name="Tomato Genome Consortium"/>
        </authorList>
    </citation>
    <scope>NUCLEOTIDE SEQUENCE [LARGE SCALE GENOMIC DNA]</scope>
    <source>
        <strain evidence="13">cv. Heinz 1706</strain>
    </source>
</reference>
<dbReference type="InterPro" id="IPR036396">
    <property type="entry name" value="Cyt_P450_sf"/>
</dbReference>
<comment type="subcellular location">
    <subcellularLocation>
        <location evidence="2">Membrane</location>
        <topology evidence="2">Single-pass membrane protein</topology>
    </subcellularLocation>
</comment>
<dbReference type="PROSITE" id="PS00086">
    <property type="entry name" value="CYTOCHROME_P450"/>
    <property type="match status" value="1"/>
</dbReference>
<dbReference type="PRINTS" id="PR00385">
    <property type="entry name" value="P450"/>
</dbReference>
<evidence type="ECO:0000256" key="1">
    <source>
        <dbReference type="ARBA" id="ARBA00001971"/>
    </source>
</evidence>
<keyword evidence="4 12" id="KW-0349">Heme</keyword>
<evidence type="ECO:0000313" key="13">
    <source>
        <dbReference type="EnsemblPlants" id="Solyc08g075165.1.1"/>
    </source>
</evidence>
<proteinExistence type="inferred from homology"/>
<evidence type="ECO:0000256" key="10">
    <source>
        <dbReference type="ARBA" id="ARBA00023033"/>
    </source>
</evidence>
<dbReference type="GO" id="GO:0004497">
    <property type="term" value="F:monooxygenase activity"/>
    <property type="evidence" value="ECO:0007669"/>
    <property type="project" value="UniProtKB-KW"/>
</dbReference>
<dbReference type="OMA" id="TVDWTMA"/>
<dbReference type="EnsemblPlants" id="Solyc08g075165.1.1">
    <property type="protein sequence ID" value="Solyc08g075165.1.1"/>
    <property type="gene ID" value="Solyc08g075165.1"/>
</dbReference>
<dbReference type="Pfam" id="PF00067">
    <property type="entry name" value="p450"/>
    <property type="match status" value="2"/>
</dbReference>
<dbReference type="GO" id="GO:0016020">
    <property type="term" value="C:membrane"/>
    <property type="evidence" value="ECO:0007669"/>
    <property type="project" value="UniProtKB-SubCell"/>
</dbReference>
<dbReference type="GO" id="GO:0020037">
    <property type="term" value="F:heme binding"/>
    <property type="evidence" value="ECO:0007669"/>
    <property type="project" value="InterPro"/>
</dbReference>
<dbReference type="InterPro" id="IPR017972">
    <property type="entry name" value="Cyt_P450_CS"/>
</dbReference>
<evidence type="ECO:0000256" key="4">
    <source>
        <dbReference type="ARBA" id="ARBA00022617"/>
    </source>
</evidence>
<protein>
    <recommendedName>
        <fullName evidence="15">Cytochrome P450</fullName>
    </recommendedName>
</protein>
<dbReference type="PANTHER" id="PTHR47953:SF19">
    <property type="entry name" value="OS06G0641600 PROTEIN"/>
    <property type="match status" value="1"/>
</dbReference>
<comment type="similarity">
    <text evidence="3 12">Belongs to the cytochrome P450 family.</text>
</comment>
<dbReference type="GO" id="GO:0016705">
    <property type="term" value="F:oxidoreductase activity, acting on paired donors, with incorporation or reduction of molecular oxygen"/>
    <property type="evidence" value="ECO:0007669"/>
    <property type="project" value="InterPro"/>
</dbReference>
<keyword evidence="7" id="KW-1133">Transmembrane helix</keyword>
<accession>A0A3Q7HSZ6</accession>
<dbReference type="InterPro" id="IPR052306">
    <property type="entry name" value="CYP450_71D"/>
</dbReference>
<dbReference type="PANTHER" id="PTHR47953">
    <property type="entry name" value="OS08G0105600 PROTEIN"/>
    <property type="match status" value="1"/>
</dbReference>
<evidence type="ECO:0000256" key="7">
    <source>
        <dbReference type="ARBA" id="ARBA00022989"/>
    </source>
</evidence>
<evidence type="ECO:0008006" key="15">
    <source>
        <dbReference type="Google" id="ProtNLM"/>
    </source>
</evidence>
<dbReference type="STRING" id="4081.A0A3Q7HSZ6"/>
<dbReference type="Proteomes" id="UP000004994">
    <property type="component" value="Chromosome 8"/>
</dbReference>
<dbReference type="GO" id="GO:0005506">
    <property type="term" value="F:iron ion binding"/>
    <property type="evidence" value="ECO:0007669"/>
    <property type="project" value="InterPro"/>
</dbReference>
<keyword evidence="9 12" id="KW-0408">Iron</keyword>
<dbReference type="InParanoid" id="A0A3Q7HSZ6"/>
<evidence type="ECO:0000256" key="8">
    <source>
        <dbReference type="ARBA" id="ARBA00023002"/>
    </source>
</evidence>
<dbReference type="GO" id="GO:0016491">
    <property type="term" value="F:oxidoreductase activity"/>
    <property type="evidence" value="ECO:0000318"/>
    <property type="project" value="GO_Central"/>
</dbReference>
<dbReference type="Gramene" id="Solyc08g075165.1.1">
    <property type="protein sequence ID" value="Solyc08g075165.1.1"/>
    <property type="gene ID" value="Solyc08g075165.1"/>
</dbReference>
<evidence type="ECO:0000256" key="6">
    <source>
        <dbReference type="ARBA" id="ARBA00022723"/>
    </source>
</evidence>
<evidence type="ECO:0000256" key="2">
    <source>
        <dbReference type="ARBA" id="ARBA00004167"/>
    </source>
</evidence>